<evidence type="ECO:0000259" key="8">
    <source>
        <dbReference type="Pfam" id="PF13861"/>
    </source>
</evidence>
<dbReference type="InterPro" id="IPR005648">
    <property type="entry name" value="FlgD"/>
</dbReference>
<feature type="domain" description="FlgD Tudor-like" evidence="8">
    <location>
        <begin position="89"/>
        <end position="217"/>
    </location>
</feature>
<keyword evidence="9" id="KW-0966">Cell projection</keyword>
<keyword evidence="9" id="KW-0969">Cilium</keyword>
<organism evidence="9 10">
    <name type="scientific">Photobacterium alginatilyticum</name>
    <dbReference type="NCBI Taxonomy" id="1775171"/>
    <lineage>
        <taxon>Bacteria</taxon>
        <taxon>Pseudomonadati</taxon>
        <taxon>Pseudomonadota</taxon>
        <taxon>Gammaproteobacteria</taxon>
        <taxon>Vibrionales</taxon>
        <taxon>Vibrionaceae</taxon>
        <taxon>Photobacterium</taxon>
    </lineage>
</organism>
<sequence>MSLPQITTTSQYSPKAASSEPQVAGNGMNPSSNDFLTMMVAQVQNQDPLNPTDGTEYLTQLGMMSAVESLEGVKSGLTNLNIGMTNVEMLQATSLVGKKVLMEANQEIDIAKGQVVEGRVQFDQPVDSAKVMVYDEDGKVVDEIKLGPQGTGMAEFQIDGDELGTGSYTFEVLAEKGDDAWSQKMMIAAEVESVNIPSDGGTILLSLKGLGKMSMYDMREITA</sequence>
<evidence type="ECO:0000256" key="2">
    <source>
        <dbReference type="ARBA" id="ARBA00016013"/>
    </source>
</evidence>
<dbReference type="Pfam" id="PF13861">
    <property type="entry name" value="FLgD_tudor"/>
    <property type="match status" value="1"/>
</dbReference>
<dbReference type="Gene3D" id="2.30.30.910">
    <property type="match status" value="1"/>
</dbReference>
<dbReference type="Pfam" id="PF03963">
    <property type="entry name" value="FlgD"/>
    <property type="match status" value="1"/>
</dbReference>
<evidence type="ECO:0000256" key="6">
    <source>
        <dbReference type="SAM" id="MobiDB-lite"/>
    </source>
</evidence>
<feature type="compositionally biased region" description="Polar residues" evidence="6">
    <location>
        <begin position="1"/>
        <end position="13"/>
    </location>
</feature>
<proteinExistence type="inferred from homology"/>
<dbReference type="Gene3D" id="2.60.40.4070">
    <property type="match status" value="1"/>
</dbReference>
<protein>
    <recommendedName>
        <fullName evidence="2 5">Basal-body rod modification protein FlgD</fullName>
    </recommendedName>
</protein>
<keyword evidence="10" id="KW-1185">Reference proteome</keyword>
<gene>
    <name evidence="9" type="ORF">EIZ48_21770</name>
</gene>
<keyword evidence="9" id="KW-0282">Flagellum</keyword>
<evidence type="ECO:0000259" key="7">
    <source>
        <dbReference type="Pfam" id="PF13860"/>
    </source>
</evidence>
<keyword evidence="3 5" id="KW-1005">Bacterial flagellum biogenesis</keyword>
<dbReference type="InterPro" id="IPR025963">
    <property type="entry name" value="FLgD_Tudor"/>
</dbReference>
<accession>A0ABW9YP68</accession>
<dbReference type="InterPro" id="IPR025965">
    <property type="entry name" value="FlgD/Vpr_Ig-like"/>
</dbReference>
<feature type="region of interest" description="Disordered" evidence="6">
    <location>
        <begin position="1"/>
        <end position="31"/>
    </location>
</feature>
<reference evidence="9 10" key="1">
    <citation type="journal article" date="2017" name="Int. J. Syst. Evol. Microbiol.">
        <title>Photobacterium alginatilyticum sp. nov., a marine bacterium isolated from bottom seawater.</title>
        <authorList>
            <person name="Wang X."/>
            <person name="Wang Y."/>
            <person name="Yang X."/>
            <person name="Sun H."/>
            <person name="Li B."/>
            <person name="Zhang X.H."/>
        </authorList>
    </citation>
    <scope>NUCLEOTIDE SEQUENCE [LARGE SCALE GENOMIC DNA]</scope>
    <source>
        <strain evidence="9 10">P03D4</strain>
    </source>
</reference>
<evidence type="ECO:0000256" key="4">
    <source>
        <dbReference type="ARBA" id="ARBA00024746"/>
    </source>
</evidence>
<evidence type="ECO:0000313" key="10">
    <source>
        <dbReference type="Proteomes" id="UP000738517"/>
    </source>
</evidence>
<comment type="function">
    <text evidence="4 5">Required for flagellar hook formation. May act as a scaffolding protein.</text>
</comment>
<dbReference type="Proteomes" id="UP000738517">
    <property type="component" value="Unassembled WGS sequence"/>
</dbReference>
<dbReference type="Pfam" id="PF13860">
    <property type="entry name" value="FlgD_ig"/>
    <property type="match status" value="1"/>
</dbReference>
<comment type="caution">
    <text evidence="9">The sequence shown here is derived from an EMBL/GenBank/DDBJ whole genome shotgun (WGS) entry which is preliminary data.</text>
</comment>
<dbReference type="EMBL" id="RSEJ01000027">
    <property type="protein sequence ID" value="NBI55150.1"/>
    <property type="molecule type" value="Genomic_DNA"/>
</dbReference>
<evidence type="ECO:0000256" key="5">
    <source>
        <dbReference type="RuleBase" id="RU362076"/>
    </source>
</evidence>
<evidence type="ECO:0000313" key="9">
    <source>
        <dbReference type="EMBL" id="NBI55150.1"/>
    </source>
</evidence>
<evidence type="ECO:0000256" key="3">
    <source>
        <dbReference type="ARBA" id="ARBA00022795"/>
    </source>
</evidence>
<name>A0ABW9YP68_9GAMM</name>
<evidence type="ECO:0000256" key="1">
    <source>
        <dbReference type="ARBA" id="ARBA00010577"/>
    </source>
</evidence>
<comment type="similarity">
    <text evidence="1 5">Belongs to the FlgD family.</text>
</comment>
<dbReference type="RefSeq" id="WP_160656268.1">
    <property type="nucleotide sequence ID" value="NZ_RSEJ01000027.1"/>
</dbReference>
<feature type="domain" description="FlgD/Vpr Ig-like" evidence="7">
    <location>
        <begin position="112"/>
        <end position="177"/>
    </location>
</feature>